<organism evidence="1 2">
    <name type="scientific">Panagrolaimus sp. ES5</name>
    <dbReference type="NCBI Taxonomy" id="591445"/>
    <lineage>
        <taxon>Eukaryota</taxon>
        <taxon>Metazoa</taxon>
        <taxon>Ecdysozoa</taxon>
        <taxon>Nematoda</taxon>
        <taxon>Chromadorea</taxon>
        <taxon>Rhabditida</taxon>
        <taxon>Tylenchina</taxon>
        <taxon>Panagrolaimomorpha</taxon>
        <taxon>Panagrolaimoidea</taxon>
        <taxon>Panagrolaimidae</taxon>
        <taxon>Panagrolaimus</taxon>
    </lineage>
</organism>
<protein>
    <submittedName>
        <fullName evidence="2">Uncharacterized protein</fullName>
    </submittedName>
</protein>
<name>A0AC34FTY8_9BILA</name>
<accession>A0AC34FTY8</accession>
<dbReference type="Proteomes" id="UP000887579">
    <property type="component" value="Unplaced"/>
</dbReference>
<proteinExistence type="predicted"/>
<evidence type="ECO:0000313" key="2">
    <source>
        <dbReference type="WBParaSite" id="ES5_v2.g20799.t1"/>
    </source>
</evidence>
<sequence length="156" mass="17926">MATKRELLSSRDKQRPFQNADNSDGRYSCLNLNQNYKTAFSNDRSHSKLSSNIDKKFENKSLKSSWNKSAIINSSSKSFCHSHDQSEEEEDKKQTLKEESNLTSSTLSLHIAAYENSNEDNKNESLQMEKQKLGSIKKWKNAKQFLESNIQVISKI</sequence>
<evidence type="ECO:0000313" key="1">
    <source>
        <dbReference type="Proteomes" id="UP000887579"/>
    </source>
</evidence>
<dbReference type="WBParaSite" id="ES5_v2.g20799.t1">
    <property type="protein sequence ID" value="ES5_v2.g20799.t1"/>
    <property type="gene ID" value="ES5_v2.g20799"/>
</dbReference>
<reference evidence="2" key="1">
    <citation type="submission" date="2022-11" db="UniProtKB">
        <authorList>
            <consortium name="WormBaseParasite"/>
        </authorList>
    </citation>
    <scope>IDENTIFICATION</scope>
</reference>